<dbReference type="InterPro" id="IPR011009">
    <property type="entry name" value="Kinase-like_dom_sf"/>
</dbReference>
<comment type="similarity">
    <text evidence="1">Belongs to the protein kinase superfamily. ADCK protein kinase family.</text>
</comment>
<dbReference type="EMBL" id="JALLBG020000213">
    <property type="protein sequence ID" value="KAL3759129.1"/>
    <property type="molecule type" value="Genomic_DNA"/>
</dbReference>
<dbReference type="AlphaFoldDB" id="A0ABD3M519"/>
<dbReference type="PANTHER" id="PTHR10566:SF117">
    <property type="entry name" value="UNUSUAL PROTEIN KINASE-RELATED"/>
    <property type="match status" value="1"/>
</dbReference>
<dbReference type="InterPro" id="IPR000719">
    <property type="entry name" value="Prot_kinase_dom"/>
</dbReference>
<reference evidence="3 4" key="1">
    <citation type="submission" date="2024-10" db="EMBL/GenBank/DDBJ databases">
        <title>Updated reference genomes for cyclostephanoid diatoms.</title>
        <authorList>
            <person name="Roberts W.R."/>
            <person name="Alverson A.J."/>
        </authorList>
    </citation>
    <scope>NUCLEOTIDE SEQUENCE [LARGE SCALE GENOMIC DNA]</scope>
    <source>
        <strain evidence="3 4">AJA232-27</strain>
    </source>
</reference>
<gene>
    <name evidence="3" type="ORF">ACHAWU_008581</name>
</gene>
<proteinExistence type="inferred from homology"/>
<evidence type="ECO:0000259" key="2">
    <source>
        <dbReference type="PROSITE" id="PS50011"/>
    </source>
</evidence>
<dbReference type="SUPFAM" id="SSF56112">
    <property type="entry name" value="Protein kinase-like (PK-like)"/>
    <property type="match status" value="1"/>
</dbReference>
<evidence type="ECO:0000256" key="1">
    <source>
        <dbReference type="ARBA" id="ARBA00009670"/>
    </source>
</evidence>
<accession>A0ABD3M519</accession>
<comment type="caution">
    <text evidence="3">The sequence shown here is derived from an EMBL/GenBank/DDBJ whole genome shotgun (WGS) entry which is preliminary data.</text>
</comment>
<dbReference type="Pfam" id="PF03109">
    <property type="entry name" value="ABC1"/>
    <property type="match status" value="1"/>
</dbReference>
<dbReference type="PROSITE" id="PS50011">
    <property type="entry name" value="PROTEIN_KINASE_DOM"/>
    <property type="match status" value="1"/>
</dbReference>
<dbReference type="PANTHER" id="PTHR10566">
    <property type="entry name" value="CHAPERONE-ACTIVITY OF BC1 COMPLEX CABC1 -RELATED"/>
    <property type="match status" value="1"/>
</dbReference>
<dbReference type="Gene3D" id="1.10.510.10">
    <property type="entry name" value="Transferase(Phosphotransferase) domain 1"/>
    <property type="match status" value="1"/>
</dbReference>
<dbReference type="Proteomes" id="UP001530293">
    <property type="component" value="Unassembled WGS sequence"/>
</dbReference>
<evidence type="ECO:0000313" key="3">
    <source>
        <dbReference type="EMBL" id="KAL3759129.1"/>
    </source>
</evidence>
<feature type="domain" description="Protein kinase" evidence="2">
    <location>
        <begin position="265"/>
        <end position="593"/>
    </location>
</feature>
<sequence length="826" mass="91980">MRIPSYAIGILFGTALPTATTFAFQTAKSNTRLVQPHRSINTSKTNRKHDITQLHSTKERGGSVSELTQQMRSMQSQIMSENEDAQLIMQALRGKNINDDDRQVQGLEMKLIEFDDVDGVGDVTATGAGIGGDIGDRLPYDYNPIALEKFFSKRPQLILARVVQVLSTGGNVLFNFAFDSLSGKFKKDPDWEVKRAGELRDTITSLGPFFIKLGQALSIRPDILSPRSMVELQKLCDKVPSYDSKIAFATMERELGRPVDEIFSFITDEPVAAASLGQVYRATLRSTGETVAVKVQRPKVLETVSLDLYLARQLGLFIRKFPALSDRLDAVALLDEFAYRFYQELDYNLECSNGEKMKEQMSVLPDVVIPKNYPEFTSRRVHVAEWIEGEKLSQSTADNVGALVNLGVITYLTQLLDFGFFHADPHPGNMMRTKDGKLAILDFGLMTEVTDNQKYGMIEAIAHLLNRDYTEIGQDFINLDFIPEGTDTRPIVPALTKVFDAALVGGGAKSINFQELAADLAEITFEYPFRIPPYFALVIRAIGVLEGIALVGNPEFAIIDEAYPYIARKLMTDDSPRLKAALRYMVYGSEGSFDAEKLIDLLQALEKFTAVRDEGDGSAFKVDGVRGSTNFGKAGDFSGTQQLAKREPGKINLQSNDGGYSEVMGINLRGDGQKERDQRTVREALRFFFSPEGKVFREFISEEIVTFVDASGREASQEVMMALGLNNLPMPSLIRAMNPTLSAEDKRMVQQMRKLSQFLVGDWDGALSPTGDGLQRNSKRLRELIPVLREYSPQLREFGTLLGVRLSEKALSRGLNWASSRLLARQ</sequence>
<organism evidence="3 4">
    <name type="scientific">Discostella pseudostelligera</name>
    <dbReference type="NCBI Taxonomy" id="259834"/>
    <lineage>
        <taxon>Eukaryota</taxon>
        <taxon>Sar</taxon>
        <taxon>Stramenopiles</taxon>
        <taxon>Ochrophyta</taxon>
        <taxon>Bacillariophyta</taxon>
        <taxon>Coscinodiscophyceae</taxon>
        <taxon>Thalassiosirophycidae</taxon>
        <taxon>Stephanodiscales</taxon>
        <taxon>Stephanodiscaceae</taxon>
        <taxon>Discostella</taxon>
    </lineage>
</organism>
<dbReference type="InterPro" id="IPR004147">
    <property type="entry name" value="ABC1_dom"/>
</dbReference>
<protein>
    <recommendedName>
        <fullName evidence="2">Protein kinase domain-containing protein</fullName>
    </recommendedName>
</protein>
<dbReference type="InterPro" id="IPR050154">
    <property type="entry name" value="UbiB_kinase"/>
</dbReference>
<dbReference type="CDD" id="cd05121">
    <property type="entry name" value="ABC1_ADCK3-like"/>
    <property type="match status" value="1"/>
</dbReference>
<keyword evidence="4" id="KW-1185">Reference proteome</keyword>
<evidence type="ECO:0000313" key="4">
    <source>
        <dbReference type="Proteomes" id="UP001530293"/>
    </source>
</evidence>
<name>A0ABD3M519_9STRA</name>